<dbReference type="PROSITE" id="PS00716">
    <property type="entry name" value="SIGMA70_2"/>
    <property type="match status" value="1"/>
</dbReference>
<name>A0A852TG92_9BACI</name>
<sequence>MRPAVKETIPHFSLWKAYRENQDPKSQDQLVKQYLHLVDQMANRLGSSIPQHIIQKEDLTGLGYIGLIEAIKKFDYKKGYQFETFGLWRIKGAMLDGIRQMDWVPRGLREKAKQLNSAFRDLEQSLMRTPSEKELSEYTKLSIEEVDQAMATLSVSTLLSLNEPMKVNDEDGKQNSRIDHITDNSAISQDAKIQMDEFRGLIANSIDKMSEKERLVITLMYYEGLSQVEISEVLSLTKGRISQIHSQAILRMRKNFEAKGFSLDSFL</sequence>
<keyword evidence="1" id="KW-0805">Transcription regulation</keyword>
<reference evidence="7" key="2">
    <citation type="submission" date="2020-08" db="EMBL/GenBank/DDBJ databases">
        <title>The Agave Microbiome: Exploring the role of microbial communities in plant adaptations to desert environments.</title>
        <authorList>
            <person name="Partida-Martinez L.P."/>
        </authorList>
    </citation>
    <scope>NUCLEOTIDE SEQUENCE [LARGE SCALE GENOMIC DNA]</scope>
    <source>
        <strain evidence="7">AT2.8</strain>
    </source>
</reference>
<keyword evidence="6" id="KW-0282">Flagellum</keyword>
<dbReference type="PRINTS" id="PR00046">
    <property type="entry name" value="SIGMA70FCT"/>
</dbReference>
<dbReference type="Pfam" id="PF04545">
    <property type="entry name" value="Sigma70_r4"/>
    <property type="match status" value="1"/>
</dbReference>
<protein>
    <submittedName>
        <fullName evidence="6">RNA polymerase sigma factor for flagellar operon FliA</fullName>
    </submittedName>
</protein>
<dbReference type="PANTHER" id="PTHR30385">
    <property type="entry name" value="SIGMA FACTOR F FLAGELLAR"/>
    <property type="match status" value="1"/>
</dbReference>
<keyword evidence="4" id="KW-0804">Transcription</keyword>
<dbReference type="InterPro" id="IPR014284">
    <property type="entry name" value="RNA_pol_sigma-70_dom"/>
</dbReference>
<dbReference type="Gene3D" id="1.10.1740.10">
    <property type="match status" value="1"/>
</dbReference>
<proteinExistence type="predicted"/>
<dbReference type="InterPro" id="IPR000943">
    <property type="entry name" value="RNA_pol_sigma70"/>
</dbReference>
<dbReference type="InterPro" id="IPR013324">
    <property type="entry name" value="RNA_pol_sigma_r3/r4-like"/>
</dbReference>
<keyword evidence="6" id="KW-0969">Cilium</keyword>
<dbReference type="InterPro" id="IPR007624">
    <property type="entry name" value="RNA_pol_sigma70_r3"/>
</dbReference>
<dbReference type="PANTHER" id="PTHR30385:SF7">
    <property type="entry name" value="RNA POLYMERASE SIGMA FACTOR FLIA"/>
    <property type="match status" value="1"/>
</dbReference>
<dbReference type="Pfam" id="PF04542">
    <property type="entry name" value="Sigma70_r2"/>
    <property type="match status" value="1"/>
</dbReference>
<accession>A0A852TG92</accession>
<evidence type="ECO:0000313" key="7">
    <source>
        <dbReference type="Proteomes" id="UP000548423"/>
    </source>
</evidence>
<keyword evidence="6" id="KW-0966">Cell projection</keyword>
<evidence type="ECO:0000259" key="5">
    <source>
        <dbReference type="PROSITE" id="PS00716"/>
    </source>
</evidence>
<reference evidence="7" key="1">
    <citation type="submission" date="2020-07" db="EMBL/GenBank/DDBJ databases">
        <authorList>
            <person name="Partida-Martinez L."/>
            <person name="Huntemann M."/>
            <person name="Clum A."/>
            <person name="Wang J."/>
            <person name="Palaniappan K."/>
            <person name="Ritter S."/>
            <person name="Chen I.-M."/>
            <person name="Stamatis D."/>
            <person name="Reddy T."/>
            <person name="O'Malley R."/>
            <person name="Daum C."/>
            <person name="Shapiro N."/>
            <person name="Ivanova N."/>
            <person name="Kyrpides N."/>
            <person name="Woyke T."/>
        </authorList>
    </citation>
    <scope>NUCLEOTIDE SEQUENCE [LARGE SCALE GENOMIC DNA]</scope>
    <source>
        <strain evidence="7">AT2.8</strain>
    </source>
</reference>
<dbReference type="InterPro" id="IPR012845">
    <property type="entry name" value="RNA_pol_sigma_FliA_WhiG"/>
</dbReference>
<evidence type="ECO:0000256" key="3">
    <source>
        <dbReference type="ARBA" id="ARBA00023125"/>
    </source>
</evidence>
<dbReference type="SUPFAM" id="SSF88946">
    <property type="entry name" value="Sigma2 domain of RNA polymerase sigma factors"/>
    <property type="match status" value="1"/>
</dbReference>
<dbReference type="Pfam" id="PF04539">
    <property type="entry name" value="Sigma70_r3"/>
    <property type="match status" value="1"/>
</dbReference>
<dbReference type="SUPFAM" id="SSF88659">
    <property type="entry name" value="Sigma3 and sigma4 domains of RNA polymerase sigma factors"/>
    <property type="match status" value="2"/>
</dbReference>
<evidence type="ECO:0000256" key="4">
    <source>
        <dbReference type="ARBA" id="ARBA00023163"/>
    </source>
</evidence>
<dbReference type="GO" id="GO:0003899">
    <property type="term" value="F:DNA-directed RNA polymerase activity"/>
    <property type="evidence" value="ECO:0007669"/>
    <property type="project" value="InterPro"/>
</dbReference>
<evidence type="ECO:0000313" key="6">
    <source>
        <dbReference type="EMBL" id="NYE06776.1"/>
    </source>
</evidence>
<dbReference type="GO" id="GO:0016987">
    <property type="term" value="F:sigma factor activity"/>
    <property type="evidence" value="ECO:0007669"/>
    <property type="project" value="UniProtKB-KW"/>
</dbReference>
<feature type="domain" description="RNA polymerase sigma-70" evidence="5">
    <location>
        <begin position="226"/>
        <end position="252"/>
    </location>
</feature>
<dbReference type="InterPro" id="IPR007630">
    <property type="entry name" value="RNA_pol_sigma70_r4"/>
</dbReference>
<keyword evidence="3" id="KW-0238">DNA-binding</keyword>
<dbReference type="AlphaFoldDB" id="A0A852TG92"/>
<dbReference type="EMBL" id="JACCBX010000007">
    <property type="protein sequence ID" value="NYE06776.1"/>
    <property type="molecule type" value="Genomic_DNA"/>
</dbReference>
<dbReference type="GO" id="GO:0006352">
    <property type="term" value="P:DNA-templated transcription initiation"/>
    <property type="evidence" value="ECO:0007669"/>
    <property type="project" value="InterPro"/>
</dbReference>
<evidence type="ECO:0000256" key="2">
    <source>
        <dbReference type="ARBA" id="ARBA00023082"/>
    </source>
</evidence>
<dbReference type="Proteomes" id="UP000548423">
    <property type="component" value="Unassembled WGS sequence"/>
</dbReference>
<dbReference type="NCBIfam" id="TIGR02937">
    <property type="entry name" value="sigma70-ECF"/>
    <property type="match status" value="1"/>
</dbReference>
<dbReference type="InterPro" id="IPR007627">
    <property type="entry name" value="RNA_pol_sigma70_r2"/>
</dbReference>
<comment type="caution">
    <text evidence="6">The sequence shown here is derived from an EMBL/GenBank/DDBJ whole genome shotgun (WGS) entry which is preliminary data.</text>
</comment>
<dbReference type="InterPro" id="IPR013325">
    <property type="entry name" value="RNA_pol_sigma_r2"/>
</dbReference>
<dbReference type="CDD" id="cd06171">
    <property type="entry name" value="Sigma70_r4"/>
    <property type="match status" value="1"/>
</dbReference>
<dbReference type="Gene3D" id="1.20.140.160">
    <property type="match status" value="1"/>
</dbReference>
<dbReference type="GO" id="GO:0003677">
    <property type="term" value="F:DNA binding"/>
    <property type="evidence" value="ECO:0007669"/>
    <property type="project" value="UniProtKB-KW"/>
</dbReference>
<organism evidence="6 7">
    <name type="scientific">Neobacillus niacini</name>
    <dbReference type="NCBI Taxonomy" id="86668"/>
    <lineage>
        <taxon>Bacteria</taxon>
        <taxon>Bacillati</taxon>
        <taxon>Bacillota</taxon>
        <taxon>Bacilli</taxon>
        <taxon>Bacillales</taxon>
        <taxon>Bacillaceae</taxon>
        <taxon>Neobacillus</taxon>
    </lineage>
</organism>
<evidence type="ECO:0000256" key="1">
    <source>
        <dbReference type="ARBA" id="ARBA00023015"/>
    </source>
</evidence>
<dbReference type="NCBIfam" id="TIGR02479">
    <property type="entry name" value="FliA_WhiG"/>
    <property type="match status" value="1"/>
</dbReference>
<keyword evidence="2" id="KW-0731">Sigma factor</keyword>
<gene>
    <name evidence="6" type="ORF">F4694_003556</name>
</gene>
<dbReference type="PIRSF" id="PIRSF000770">
    <property type="entry name" value="RNA_pol_sigma-SigE/K"/>
    <property type="match status" value="1"/>
</dbReference>